<dbReference type="SUPFAM" id="SSF52540">
    <property type="entry name" value="P-loop containing nucleoside triphosphate hydrolases"/>
    <property type="match status" value="2"/>
</dbReference>
<sequence>MNERKSEIESIEQTQCVTELLEKKPKWRHLFAFTTTHHLYYLSGAGLSSAAAAALRTALAIILGRVFDVIAAFGNGEITASEALASVSGYSIILVAMGTLQWVTNSTFLALWLMFGELQAKKIRRALFEGLIVMERAWIDSLPNGTTGLVASIQRKTHELQMATSQVFGYLTTDLFTALTSLGVALYTSWKLTLVLIATLPPSLVVLALTSPKIQPAITKQATHLDSASKMLAGSLSGIDLVKICNGYSFEVRNYLKHIGHAAKQYRVQARYNSIQIGYISFWAVAMFVVGFWYGLVLVQQGERPGNIVTTFYSVLTALQGIESLLPNWLVFERGMSAGQILQALKVEVTGATEDDSSTIQPGYFVGAIDLKEVSFSYPTTPSVKCLDKCTLSIPAGEMTFLVGRSGSGKSTIASLVSRTYDVSGDYIYIDGLPIKKLQKNWLQQQVVVLEQTAVIFNDTLFRNIVFGYSDPASITGKQVVEACQKFGLGSTIANLTGGVHAIIGGKGCPLSGGQRQRIALARAYLKDPPVLILDEPTSALDPHSRDQILNEIREWRRGKTTVIISHDLDTIRHNDFVYVLDQGAVAKSGFKREMVSAGVDVFLAEALNNSVNTTTSHIEVKVNEPRVQKWADSSSQESASPVQAWLSSKTNSATYSRRVSLLSPRFSVLSNLTRPVVTNTMPAPTAALYSDTLSTNLTGSREPLDISRLSILLNKQFRSASCQAALDINHRDVQSPRLKPEFDLESVSNHSEPSELPDQKMRRRLVEFGLWSRKQTKEDDVSFLGILQTVIPALDTLNTVWLVLGIVMTVVGALTTPAFSVCLARLLAVMWSPRDKVAEGKSWALSLIAISVVDGVCVGSGRYLLEASAQAWVDSIRRSALASILHQPKSWFNDDKNSQTRILDTFNLHAEEMRNLVGRFVPVIVSVATMVLASVVWALVLSWRMSLVALSPLPLVVVALHAYTVQSRAWETRCSNAAEQTGRILGEALTHGRTLVHYGLETHFAGKYTYETTQCLSLGFKRALYTCPLFGFYQAFSYGMTSLLFYYGMRLMTHDAASMDSVLQVLNLLLFSIGTAAELLSAMPQITLTLASAARVLDYAALTPHGELLAETADASHGRANILPIRVRELAFAYPGNARSTLISTTLDILPGQCTVLVGASGCGKSTLLALLLGLQQPPLSCSPSPSLLYADTPCYAINPRHLRATIGYVPQTPFLFPASIADNIAYGLDPASPLRHRSNIRAAARDAGIDDFIVSLPEGYDTRVGEGGTTTLSGGQAQRITVARALARHPSLLVMDEPTSALDTESAAAIRACIVELVVRWRAERRPAGVVVATHNVEMMRVADTIIVMDGGRTVEQGPFEDLWFNGDAFRRLVCQDQDDS</sequence>
<keyword evidence="5" id="KW-0067">ATP-binding</keyword>
<evidence type="ECO:0000256" key="1">
    <source>
        <dbReference type="ARBA" id="ARBA00004141"/>
    </source>
</evidence>
<feature type="domain" description="ABC transporter" evidence="9">
    <location>
        <begin position="369"/>
        <end position="608"/>
    </location>
</feature>
<keyword evidence="2" id="KW-0813">Transport</keyword>
<feature type="domain" description="ABC transporter" evidence="9">
    <location>
        <begin position="1126"/>
        <end position="1378"/>
    </location>
</feature>
<evidence type="ECO:0000256" key="6">
    <source>
        <dbReference type="ARBA" id="ARBA00022989"/>
    </source>
</evidence>
<feature type="transmembrane region" description="Helical" evidence="8">
    <location>
        <begin position="39"/>
        <end position="67"/>
    </location>
</feature>
<dbReference type="PROSITE" id="PS50929">
    <property type="entry name" value="ABC_TM1F"/>
    <property type="match status" value="2"/>
</dbReference>
<feature type="transmembrane region" description="Helical" evidence="8">
    <location>
        <begin position="948"/>
        <end position="966"/>
    </location>
</feature>
<dbReference type="Pfam" id="PF00005">
    <property type="entry name" value="ABC_tran"/>
    <property type="match status" value="2"/>
</dbReference>
<protein>
    <recommendedName>
        <fullName evidence="13">Alpha-factor-transporting ATPase</fullName>
    </recommendedName>
</protein>
<dbReference type="OrthoDB" id="6500128at2759"/>
<feature type="domain" description="ABC transmembrane type-1" evidence="10">
    <location>
        <begin position="804"/>
        <end position="1089"/>
    </location>
</feature>
<dbReference type="PROSITE" id="PS50893">
    <property type="entry name" value="ABC_TRANSPORTER_2"/>
    <property type="match status" value="2"/>
</dbReference>
<reference evidence="11 12" key="1">
    <citation type="submission" date="2016-07" db="EMBL/GenBank/DDBJ databases">
        <title>Comparative genomics of the entomopathogenic fungus Beauveria bassiana.</title>
        <authorList>
            <person name="Valero Jimenez C.A."/>
            <person name="Zwaan B.J."/>
            <person name="Van Kan J.A."/>
            <person name="Takken W."/>
            <person name="Debets A.J."/>
            <person name="Schoustra S.E."/>
            <person name="Koenraadt C.J."/>
        </authorList>
    </citation>
    <scope>NUCLEOTIDE SEQUENCE [LARGE SCALE GENOMIC DNA]</scope>
    <source>
        <strain evidence="11 12">ARSEF 8028</strain>
    </source>
</reference>
<evidence type="ECO:0000256" key="7">
    <source>
        <dbReference type="ARBA" id="ARBA00023136"/>
    </source>
</evidence>
<dbReference type="Proteomes" id="UP000237441">
    <property type="component" value="Unassembled WGS sequence"/>
</dbReference>
<evidence type="ECO:0000256" key="8">
    <source>
        <dbReference type="SAM" id="Phobius"/>
    </source>
</evidence>
<evidence type="ECO:0000313" key="12">
    <source>
        <dbReference type="Proteomes" id="UP000237441"/>
    </source>
</evidence>
<evidence type="ECO:0000259" key="9">
    <source>
        <dbReference type="PROSITE" id="PS50893"/>
    </source>
</evidence>
<dbReference type="PROSITE" id="PS00211">
    <property type="entry name" value="ABC_TRANSPORTER_1"/>
    <property type="match status" value="2"/>
</dbReference>
<dbReference type="EMBL" id="JRHA01000002">
    <property type="protein sequence ID" value="PQK10877.1"/>
    <property type="molecule type" value="Genomic_DNA"/>
</dbReference>
<feature type="transmembrane region" description="Helical" evidence="8">
    <location>
        <begin position="192"/>
        <end position="210"/>
    </location>
</feature>
<dbReference type="Gene3D" id="3.40.50.300">
    <property type="entry name" value="P-loop containing nucleotide triphosphate hydrolases"/>
    <property type="match status" value="2"/>
</dbReference>
<evidence type="ECO:0000313" key="11">
    <source>
        <dbReference type="EMBL" id="PQK10877.1"/>
    </source>
</evidence>
<keyword evidence="6 8" id="KW-1133">Transmembrane helix</keyword>
<dbReference type="PANTHER" id="PTHR43394">
    <property type="entry name" value="ATP-DEPENDENT PERMEASE MDL1, MITOCHONDRIAL"/>
    <property type="match status" value="1"/>
</dbReference>
<proteinExistence type="predicted"/>
<feature type="transmembrane region" description="Helical" evidence="8">
    <location>
        <begin position="801"/>
        <end position="832"/>
    </location>
</feature>
<comment type="caution">
    <text evidence="11">The sequence shown here is derived from an EMBL/GenBank/DDBJ whole genome shotgun (WGS) entry which is preliminary data.</text>
</comment>
<dbReference type="Pfam" id="PF00664">
    <property type="entry name" value="ABC_membrane"/>
    <property type="match status" value="2"/>
</dbReference>
<dbReference type="GO" id="GO:0016887">
    <property type="term" value="F:ATP hydrolysis activity"/>
    <property type="evidence" value="ECO:0007669"/>
    <property type="project" value="InterPro"/>
</dbReference>
<dbReference type="Gene3D" id="1.20.1560.10">
    <property type="entry name" value="ABC transporter type 1, transmembrane domain"/>
    <property type="match status" value="2"/>
</dbReference>
<dbReference type="SUPFAM" id="SSF90123">
    <property type="entry name" value="ABC transporter transmembrane region"/>
    <property type="match status" value="2"/>
</dbReference>
<evidence type="ECO:0000256" key="4">
    <source>
        <dbReference type="ARBA" id="ARBA00022741"/>
    </source>
</evidence>
<feature type="transmembrane region" description="Helical" evidence="8">
    <location>
        <begin position="1031"/>
        <end position="1050"/>
    </location>
</feature>
<dbReference type="GO" id="GO:0090374">
    <property type="term" value="P:oligopeptide export from mitochondrion"/>
    <property type="evidence" value="ECO:0007669"/>
    <property type="project" value="TreeGrafter"/>
</dbReference>
<evidence type="ECO:0000256" key="3">
    <source>
        <dbReference type="ARBA" id="ARBA00022692"/>
    </source>
</evidence>
<feature type="transmembrane region" description="Helical" evidence="8">
    <location>
        <begin position="167"/>
        <end position="186"/>
    </location>
</feature>
<dbReference type="InterPro" id="IPR039421">
    <property type="entry name" value="Type_1_exporter"/>
</dbReference>
<feature type="transmembrane region" description="Helical" evidence="8">
    <location>
        <begin position="87"/>
        <end position="115"/>
    </location>
</feature>
<keyword evidence="7 8" id="KW-0472">Membrane</keyword>
<dbReference type="InterPro" id="IPR003439">
    <property type="entry name" value="ABC_transporter-like_ATP-bd"/>
</dbReference>
<feature type="transmembrane region" description="Helical" evidence="8">
    <location>
        <begin position="277"/>
        <end position="296"/>
    </location>
</feature>
<keyword evidence="4" id="KW-0547">Nucleotide-binding</keyword>
<dbReference type="InterPro" id="IPR011527">
    <property type="entry name" value="ABC1_TM_dom"/>
</dbReference>
<name>A0A2S7Y3Z3_BEABA</name>
<evidence type="ECO:0000259" key="10">
    <source>
        <dbReference type="PROSITE" id="PS50929"/>
    </source>
</evidence>
<dbReference type="GO" id="GO:0015421">
    <property type="term" value="F:ABC-type oligopeptide transporter activity"/>
    <property type="evidence" value="ECO:0007669"/>
    <property type="project" value="TreeGrafter"/>
</dbReference>
<dbReference type="InterPro" id="IPR017871">
    <property type="entry name" value="ABC_transporter-like_CS"/>
</dbReference>
<keyword evidence="3 8" id="KW-0812">Transmembrane</keyword>
<dbReference type="FunFam" id="3.40.50.300:FF:000604">
    <property type="entry name" value="ABC transporter B family member 28"/>
    <property type="match status" value="1"/>
</dbReference>
<dbReference type="GO" id="GO:0005743">
    <property type="term" value="C:mitochondrial inner membrane"/>
    <property type="evidence" value="ECO:0007669"/>
    <property type="project" value="TreeGrafter"/>
</dbReference>
<feature type="transmembrane region" description="Helical" evidence="8">
    <location>
        <begin position="921"/>
        <end position="941"/>
    </location>
</feature>
<dbReference type="CDD" id="cd18577">
    <property type="entry name" value="ABC_6TM_Pgp_ABCB1_D1_like"/>
    <property type="match status" value="1"/>
</dbReference>
<accession>A0A2S7Y3Z3</accession>
<dbReference type="GO" id="GO:0005524">
    <property type="term" value="F:ATP binding"/>
    <property type="evidence" value="ECO:0007669"/>
    <property type="project" value="UniProtKB-KW"/>
</dbReference>
<dbReference type="InterPro" id="IPR036640">
    <property type="entry name" value="ABC1_TM_sf"/>
</dbReference>
<gene>
    <name evidence="11" type="ORF">BB8028_0002g11950</name>
</gene>
<evidence type="ECO:0000256" key="2">
    <source>
        <dbReference type="ARBA" id="ARBA00022448"/>
    </source>
</evidence>
<dbReference type="CDD" id="cd18578">
    <property type="entry name" value="ABC_6TM_Pgp_ABCB1_D2_like"/>
    <property type="match status" value="1"/>
</dbReference>
<dbReference type="PANTHER" id="PTHR43394:SF15">
    <property type="entry name" value="ALPHA-FACTOR-TRANSPORTING ATPASE"/>
    <property type="match status" value="1"/>
</dbReference>
<comment type="subcellular location">
    <subcellularLocation>
        <location evidence="1">Membrane</location>
        <topology evidence="1">Multi-pass membrane protein</topology>
    </subcellularLocation>
</comment>
<evidence type="ECO:0000256" key="5">
    <source>
        <dbReference type="ARBA" id="ARBA00022840"/>
    </source>
</evidence>
<dbReference type="SMART" id="SM00382">
    <property type="entry name" value="AAA"/>
    <property type="match status" value="2"/>
</dbReference>
<evidence type="ECO:0008006" key="13">
    <source>
        <dbReference type="Google" id="ProtNLM"/>
    </source>
</evidence>
<feature type="domain" description="ABC transmembrane type-1" evidence="10">
    <location>
        <begin position="44"/>
        <end position="334"/>
    </location>
</feature>
<dbReference type="InterPro" id="IPR027417">
    <property type="entry name" value="P-loop_NTPase"/>
</dbReference>
<dbReference type="InterPro" id="IPR003593">
    <property type="entry name" value="AAA+_ATPase"/>
</dbReference>
<organism evidence="11 12">
    <name type="scientific">Beauveria bassiana</name>
    <name type="common">White muscardine disease fungus</name>
    <name type="synonym">Tritirachium shiotae</name>
    <dbReference type="NCBI Taxonomy" id="176275"/>
    <lineage>
        <taxon>Eukaryota</taxon>
        <taxon>Fungi</taxon>
        <taxon>Dikarya</taxon>
        <taxon>Ascomycota</taxon>
        <taxon>Pezizomycotina</taxon>
        <taxon>Sordariomycetes</taxon>
        <taxon>Hypocreomycetidae</taxon>
        <taxon>Hypocreales</taxon>
        <taxon>Cordycipitaceae</taxon>
        <taxon>Beauveria</taxon>
    </lineage>
</organism>